<evidence type="ECO:0000313" key="1">
    <source>
        <dbReference type="EMBL" id="OCT78918.1"/>
    </source>
</evidence>
<proteinExistence type="predicted"/>
<accession>A0A974HIB9</accession>
<reference evidence="2" key="1">
    <citation type="journal article" date="2016" name="Nature">
        <title>Genome evolution in the allotetraploid frog Xenopus laevis.</title>
        <authorList>
            <person name="Session A.M."/>
            <person name="Uno Y."/>
            <person name="Kwon T."/>
            <person name="Chapman J.A."/>
            <person name="Toyoda A."/>
            <person name="Takahashi S."/>
            <person name="Fukui A."/>
            <person name="Hikosaka A."/>
            <person name="Suzuki A."/>
            <person name="Kondo M."/>
            <person name="van Heeringen S.J."/>
            <person name="Quigley I."/>
            <person name="Heinz S."/>
            <person name="Ogino H."/>
            <person name="Ochi H."/>
            <person name="Hellsten U."/>
            <person name="Lyons J.B."/>
            <person name="Simakov O."/>
            <person name="Putnam N."/>
            <person name="Stites J."/>
            <person name="Kuroki Y."/>
            <person name="Tanaka T."/>
            <person name="Michiue T."/>
            <person name="Watanabe M."/>
            <person name="Bogdanovic O."/>
            <person name="Lister R."/>
            <person name="Georgiou G."/>
            <person name="Paranjpe S.S."/>
            <person name="van Kruijsbergen I."/>
            <person name="Shu S."/>
            <person name="Carlson J."/>
            <person name="Kinoshita T."/>
            <person name="Ohta Y."/>
            <person name="Mawaribuchi S."/>
            <person name="Jenkins J."/>
            <person name="Grimwood J."/>
            <person name="Schmutz J."/>
            <person name="Mitros T."/>
            <person name="Mozaffari S.V."/>
            <person name="Suzuki Y."/>
            <person name="Haramoto Y."/>
            <person name="Yamamoto T.S."/>
            <person name="Takagi C."/>
            <person name="Heald R."/>
            <person name="Miller K."/>
            <person name="Haudenschild C."/>
            <person name="Kitzman J."/>
            <person name="Nakayama T."/>
            <person name="Izutsu Y."/>
            <person name="Robert J."/>
            <person name="Fortriede J."/>
            <person name="Burns K."/>
            <person name="Lotay V."/>
            <person name="Karimi K."/>
            <person name="Yasuoka Y."/>
            <person name="Dichmann D.S."/>
            <person name="Flajnik M.F."/>
            <person name="Houston D.W."/>
            <person name="Shendure J."/>
            <person name="DuPasquier L."/>
            <person name="Vize P.D."/>
            <person name="Zorn A.M."/>
            <person name="Ito M."/>
            <person name="Marcotte E.M."/>
            <person name="Wallingford J.B."/>
            <person name="Ito Y."/>
            <person name="Asashima M."/>
            <person name="Ueno N."/>
            <person name="Matsuda Y."/>
            <person name="Veenstra G.J."/>
            <person name="Fujiyama A."/>
            <person name="Harland R.M."/>
            <person name="Taira M."/>
            <person name="Rokhsar D.S."/>
        </authorList>
    </citation>
    <scope>NUCLEOTIDE SEQUENCE [LARGE SCALE GENOMIC DNA]</scope>
    <source>
        <strain evidence="2">J</strain>
    </source>
</reference>
<sequence length="176" mass="20260">MSANFMQRGYDQVVVNSQKKKVKEVQRVDLLKGKLQVKSIIHKLWEILQKNCEVGMLFKNKPLLSYKGSRNLGDMLVKAHLVQSRNKQPTFFGNPRKGTYPCLTCGCCSSIIKGESFNHPSKVSKHFKEQGHNSKQLRWMVLQIVDTPSRGGNYNRLLLQKETMWIDKLIQCPPWG</sequence>
<dbReference type="Proteomes" id="UP000694892">
    <property type="component" value="Chromosome 5S"/>
</dbReference>
<protein>
    <submittedName>
        <fullName evidence="1">Uncharacterized protein</fullName>
    </submittedName>
</protein>
<dbReference type="EMBL" id="CM004475">
    <property type="protein sequence ID" value="OCT78918.1"/>
    <property type="molecule type" value="Genomic_DNA"/>
</dbReference>
<dbReference type="AlphaFoldDB" id="A0A974HIB9"/>
<organism evidence="1 2">
    <name type="scientific">Xenopus laevis</name>
    <name type="common">African clawed frog</name>
    <dbReference type="NCBI Taxonomy" id="8355"/>
    <lineage>
        <taxon>Eukaryota</taxon>
        <taxon>Metazoa</taxon>
        <taxon>Chordata</taxon>
        <taxon>Craniata</taxon>
        <taxon>Vertebrata</taxon>
        <taxon>Euteleostomi</taxon>
        <taxon>Amphibia</taxon>
        <taxon>Batrachia</taxon>
        <taxon>Anura</taxon>
        <taxon>Pipoidea</taxon>
        <taxon>Pipidae</taxon>
        <taxon>Xenopodinae</taxon>
        <taxon>Xenopus</taxon>
        <taxon>Xenopus</taxon>
    </lineage>
</organism>
<gene>
    <name evidence="1" type="ORF">XELAEV_18030007mg</name>
</gene>
<name>A0A974HIB9_XENLA</name>
<evidence type="ECO:0000313" key="2">
    <source>
        <dbReference type="Proteomes" id="UP000694892"/>
    </source>
</evidence>